<protein>
    <submittedName>
        <fullName evidence="1">Protein tilB</fullName>
    </submittedName>
</protein>
<dbReference type="PANTHER" id="PTHR46759">
    <property type="entry name" value="LEUCINE-RICH REPEAT-CONTAINING PROTEIN 72"/>
    <property type="match status" value="1"/>
</dbReference>
<dbReference type="AlphaFoldDB" id="A0AAD9GY85"/>
<accession>A0AAD9GY85</accession>
<name>A0AAD9GY85_9STRA</name>
<dbReference type="InterPro" id="IPR032675">
    <property type="entry name" value="LRR_dom_sf"/>
</dbReference>
<dbReference type="InterPro" id="IPR042655">
    <property type="entry name" value="LRC72"/>
</dbReference>
<reference evidence="1" key="1">
    <citation type="submission" date="2023-08" db="EMBL/GenBank/DDBJ databases">
        <title>Reference Genome Resource for the Citrus Pathogen Phytophthora citrophthora.</title>
        <authorList>
            <person name="Moller H."/>
            <person name="Coetzee B."/>
            <person name="Rose L.J."/>
            <person name="Van Niekerk J.M."/>
        </authorList>
    </citation>
    <scope>NUCLEOTIDE SEQUENCE</scope>
    <source>
        <strain evidence="1">STE-U-9442</strain>
    </source>
</reference>
<dbReference type="Gene3D" id="3.80.10.10">
    <property type="entry name" value="Ribonuclease Inhibitor"/>
    <property type="match status" value="1"/>
</dbReference>
<dbReference type="Proteomes" id="UP001259832">
    <property type="component" value="Unassembled WGS sequence"/>
</dbReference>
<dbReference type="PANTHER" id="PTHR46759:SF2">
    <property type="match status" value="1"/>
</dbReference>
<dbReference type="EMBL" id="JASMQC010000002">
    <property type="protein sequence ID" value="KAK1946937.1"/>
    <property type="molecule type" value="Genomic_DNA"/>
</dbReference>
<gene>
    <name evidence="1" type="ORF">P3T76_000947</name>
</gene>
<evidence type="ECO:0000313" key="1">
    <source>
        <dbReference type="EMBL" id="KAK1946937.1"/>
    </source>
</evidence>
<proteinExistence type="predicted"/>
<evidence type="ECO:0000313" key="2">
    <source>
        <dbReference type="Proteomes" id="UP001259832"/>
    </source>
</evidence>
<keyword evidence="2" id="KW-1185">Reference proteome</keyword>
<dbReference type="SUPFAM" id="SSF52058">
    <property type="entry name" value="L domain-like"/>
    <property type="match status" value="1"/>
</dbReference>
<dbReference type="InterPro" id="IPR001611">
    <property type="entry name" value="Leu-rich_rpt"/>
</dbReference>
<sequence length="788" mass="88290">MEVSPGAALIRARAKAPLPDLQVLHLSNAVIECIKHLELCKCLQSLYADNNRIRDVEGVIQLRKLWRIDLNGNLLKDLQALASFRTLGFLYLERNRICFEDLICLRDQHVLELRLLGNKSLMKGNSIHEYRKKVVALLPNVWILDGHFISTTERQQAIEEFDPFVANLRQSAIGNRKFGSETDMWMDMERISKETVLTPGTRLIKTTHKTANPQEAPDLTRFHAIVAFHNDESAIHNAYCQFAPSRHSPNSQLMPKIWLDEILALPRRTRIEVMVLLAVFLQFRFPKVLLTEALTIRQLDSPQFPSEAIRDTVNLPPYALVALIAITRHVSLETEHSMREELKPETTTPEFEDESKLLGAIPPLFTTLFSSSDTAKPVGETDPQSTAIRCRQAIKLLSIVASFPDPEIVAIKGKGKREAIFRELAPLFRAAEAESSGRKPKPGDWVELHSKQFVKIQFLSGDGLFVVGAFPTDTSRSITIPLKQISRISNSVWRANSSAMQQTEELFQRARSDRLNNPQLGKLHRDSEAFHRHGAARNQGFPNHFVTAQVLEALEQEESNAAPSLSRTKAVEIFSSNDTLDANYVLASPAHISAQNYCAFIQQHHQPRGIWSPVKQPAPYSILASKTPTLGKSSSLNELKTKPHFQKPNSVSRSQPLDDWHEIRRAMQAQLGIVDDIKRPLTTSSSTTSLQTSSECFITAPPNCCITTEDLESAPIVRFRVKTPPVLQQKLTVARDWRQIATKTEFVVAASPDAQLTRGTPGPITTPKLKSAILPSISHKNVPLTCSK</sequence>
<comment type="caution">
    <text evidence="1">The sequence shown here is derived from an EMBL/GenBank/DDBJ whole genome shotgun (WGS) entry which is preliminary data.</text>
</comment>
<dbReference type="PROSITE" id="PS51450">
    <property type="entry name" value="LRR"/>
    <property type="match status" value="1"/>
</dbReference>
<organism evidence="1 2">
    <name type="scientific">Phytophthora citrophthora</name>
    <dbReference type="NCBI Taxonomy" id="4793"/>
    <lineage>
        <taxon>Eukaryota</taxon>
        <taxon>Sar</taxon>
        <taxon>Stramenopiles</taxon>
        <taxon>Oomycota</taxon>
        <taxon>Peronosporomycetes</taxon>
        <taxon>Peronosporales</taxon>
        <taxon>Peronosporaceae</taxon>
        <taxon>Phytophthora</taxon>
    </lineage>
</organism>